<dbReference type="SUPFAM" id="SSF48726">
    <property type="entry name" value="Immunoglobulin"/>
    <property type="match status" value="7"/>
</dbReference>
<feature type="domain" description="Ig-like" evidence="15">
    <location>
        <begin position="32"/>
        <end position="121"/>
    </location>
</feature>
<proteinExistence type="predicted"/>
<dbReference type="InterPro" id="IPR011009">
    <property type="entry name" value="Kinase-like_dom_sf"/>
</dbReference>
<evidence type="ECO:0000256" key="12">
    <source>
        <dbReference type="SAM" id="Phobius"/>
    </source>
</evidence>
<dbReference type="Gene3D" id="1.10.510.10">
    <property type="entry name" value="Transferase(Phosphotransferase) domain 1"/>
    <property type="match status" value="1"/>
</dbReference>
<keyword evidence="7" id="KW-0675">Receptor</keyword>
<organism evidence="16 17">
    <name type="scientific">Porites lobata</name>
    <dbReference type="NCBI Taxonomy" id="104759"/>
    <lineage>
        <taxon>Eukaryota</taxon>
        <taxon>Metazoa</taxon>
        <taxon>Cnidaria</taxon>
        <taxon>Anthozoa</taxon>
        <taxon>Hexacorallia</taxon>
        <taxon>Scleractinia</taxon>
        <taxon>Fungiina</taxon>
        <taxon>Poritidae</taxon>
        <taxon>Porites</taxon>
    </lineage>
</organism>
<feature type="chain" id="PRO_5046773898" description="receptor protein-tyrosine kinase" evidence="13">
    <location>
        <begin position="18"/>
        <end position="1259"/>
    </location>
</feature>
<dbReference type="InterPro" id="IPR003598">
    <property type="entry name" value="Ig_sub2"/>
</dbReference>
<keyword evidence="11" id="KW-0547">Nucleotide-binding</keyword>
<dbReference type="PANTHER" id="PTHR24416">
    <property type="entry name" value="TYROSINE-PROTEIN KINASE RECEPTOR"/>
    <property type="match status" value="1"/>
</dbReference>
<keyword evidence="11" id="KW-0067">ATP-binding</keyword>
<feature type="domain" description="Ig-like" evidence="15">
    <location>
        <begin position="736"/>
        <end position="826"/>
    </location>
</feature>
<comment type="catalytic activity">
    <reaction evidence="10">
        <text>L-tyrosyl-[protein] + ATP = O-phospho-L-tyrosyl-[protein] + ADP + H(+)</text>
        <dbReference type="Rhea" id="RHEA:10596"/>
        <dbReference type="Rhea" id="RHEA-COMP:10136"/>
        <dbReference type="Rhea" id="RHEA-COMP:20101"/>
        <dbReference type="ChEBI" id="CHEBI:15378"/>
        <dbReference type="ChEBI" id="CHEBI:30616"/>
        <dbReference type="ChEBI" id="CHEBI:46858"/>
        <dbReference type="ChEBI" id="CHEBI:61978"/>
        <dbReference type="ChEBI" id="CHEBI:456216"/>
        <dbReference type="EC" id="2.7.10.1"/>
    </reaction>
</comment>
<keyword evidence="6" id="KW-1015">Disulfide bond</keyword>
<evidence type="ECO:0000256" key="5">
    <source>
        <dbReference type="ARBA" id="ARBA00023136"/>
    </source>
</evidence>
<feature type="domain" description="Protein kinase" evidence="14">
    <location>
        <begin position="959"/>
        <end position="1242"/>
    </location>
</feature>
<evidence type="ECO:0000256" key="9">
    <source>
        <dbReference type="ARBA" id="ARBA00023319"/>
    </source>
</evidence>
<evidence type="ECO:0000256" key="1">
    <source>
        <dbReference type="ARBA" id="ARBA00004167"/>
    </source>
</evidence>
<keyword evidence="3 12" id="KW-0812">Transmembrane</keyword>
<accession>A0ABN8RCX1</accession>
<dbReference type="InterPro" id="IPR020635">
    <property type="entry name" value="Tyr_kinase_cat_dom"/>
</dbReference>
<name>A0ABN8RCX1_9CNID</name>
<dbReference type="PROSITE" id="PS00109">
    <property type="entry name" value="PROTEIN_KINASE_TYR"/>
    <property type="match status" value="1"/>
</dbReference>
<evidence type="ECO:0000256" key="7">
    <source>
        <dbReference type="ARBA" id="ARBA00023170"/>
    </source>
</evidence>
<dbReference type="Pfam" id="PF13927">
    <property type="entry name" value="Ig_3"/>
    <property type="match status" value="4"/>
</dbReference>
<dbReference type="SUPFAM" id="SSF56112">
    <property type="entry name" value="Protein kinase-like (PK-like)"/>
    <property type="match status" value="1"/>
</dbReference>
<evidence type="ECO:0000259" key="14">
    <source>
        <dbReference type="PROSITE" id="PS50011"/>
    </source>
</evidence>
<evidence type="ECO:0000313" key="17">
    <source>
        <dbReference type="Proteomes" id="UP001159405"/>
    </source>
</evidence>
<gene>
    <name evidence="16" type="ORF">PLOB_00017157</name>
</gene>
<protein>
    <recommendedName>
        <fullName evidence="2">receptor protein-tyrosine kinase</fullName>
        <ecNumber evidence="2">2.7.10.1</ecNumber>
    </recommendedName>
</protein>
<keyword evidence="8" id="KW-0325">Glycoprotein</keyword>
<dbReference type="SMART" id="SM00219">
    <property type="entry name" value="TyrKc"/>
    <property type="match status" value="1"/>
</dbReference>
<feature type="domain" description="Ig-like" evidence="15">
    <location>
        <begin position="644"/>
        <end position="731"/>
    </location>
</feature>
<evidence type="ECO:0000313" key="16">
    <source>
        <dbReference type="EMBL" id="CAH3175680.1"/>
    </source>
</evidence>
<dbReference type="CDD" id="cd00096">
    <property type="entry name" value="Ig"/>
    <property type="match status" value="3"/>
</dbReference>
<feature type="domain" description="Ig-like" evidence="15">
    <location>
        <begin position="534"/>
        <end position="632"/>
    </location>
</feature>
<dbReference type="Proteomes" id="UP001159405">
    <property type="component" value="Unassembled WGS sequence"/>
</dbReference>
<dbReference type="Gene3D" id="2.60.40.10">
    <property type="entry name" value="Immunoglobulins"/>
    <property type="match status" value="7"/>
</dbReference>
<comment type="subcellular location">
    <subcellularLocation>
        <location evidence="1">Membrane</location>
        <topology evidence="1">Single-pass membrane protein</topology>
    </subcellularLocation>
</comment>
<evidence type="ECO:0000259" key="15">
    <source>
        <dbReference type="PROSITE" id="PS50835"/>
    </source>
</evidence>
<dbReference type="PROSITE" id="PS50835">
    <property type="entry name" value="IG_LIKE"/>
    <property type="match status" value="7"/>
</dbReference>
<keyword evidence="17" id="KW-1185">Reference proteome</keyword>
<dbReference type="PRINTS" id="PR00109">
    <property type="entry name" value="TYRKINASE"/>
</dbReference>
<dbReference type="InterPro" id="IPR036179">
    <property type="entry name" value="Ig-like_dom_sf"/>
</dbReference>
<dbReference type="Pfam" id="PF07679">
    <property type="entry name" value="I-set"/>
    <property type="match status" value="1"/>
</dbReference>
<evidence type="ECO:0000256" key="4">
    <source>
        <dbReference type="ARBA" id="ARBA00022989"/>
    </source>
</evidence>
<dbReference type="CDD" id="cd00192">
    <property type="entry name" value="PTKc"/>
    <property type="match status" value="1"/>
</dbReference>
<evidence type="ECO:0000256" key="6">
    <source>
        <dbReference type="ARBA" id="ARBA00023157"/>
    </source>
</evidence>
<dbReference type="InterPro" id="IPR003599">
    <property type="entry name" value="Ig_sub"/>
</dbReference>
<dbReference type="PROSITE" id="PS00107">
    <property type="entry name" value="PROTEIN_KINASE_ATP"/>
    <property type="match status" value="1"/>
</dbReference>
<dbReference type="EMBL" id="CALNXK010000203">
    <property type="protein sequence ID" value="CAH3175680.1"/>
    <property type="molecule type" value="Genomic_DNA"/>
</dbReference>
<dbReference type="SMART" id="SM00408">
    <property type="entry name" value="IGc2"/>
    <property type="match status" value="7"/>
</dbReference>
<dbReference type="PANTHER" id="PTHR24416:SF622">
    <property type="entry name" value="PROTEIN KINASE DOMAIN-CONTAINING PROTEIN"/>
    <property type="match status" value="1"/>
</dbReference>
<feature type="binding site" evidence="11">
    <location>
        <position position="991"/>
    </location>
    <ligand>
        <name>ATP</name>
        <dbReference type="ChEBI" id="CHEBI:30616"/>
    </ligand>
</feature>
<feature type="domain" description="Ig-like" evidence="15">
    <location>
        <begin position="334"/>
        <end position="431"/>
    </location>
</feature>
<feature type="domain" description="Ig-like" evidence="15">
    <location>
        <begin position="236"/>
        <end position="327"/>
    </location>
</feature>
<dbReference type="Pfam" id="PF07714">
    <property type="entry name" value="PK_Tyr_Ser-Thr"/>
    <property type="match status" value="1"/>
</dbReference>
<evidence type="ECO:0000256" key="10">
    <source>
        <dbReference type="ARBA" id="ARBA00051243"/>
    </source>
</evidence>
<evidence type="ECO:0000256" key="3">
    <source>
        <dbReference type="ARBA" id="ARBA00022692"/>
    </source>
</evidence>
<dbReference type="InterPro" id="IPR001245">
    <property type="entry name" value="Ser-Thr/Tyr_kinase_cat_dom"/>
</dbReference>
<dbReference type="InterPro" id="IPR050122">
    <property type="entry name" value="RTK"/>
</dbReference>
<dbReference type="InterPro" id="IPR007110">
    <property type="entry name" value="Ig-like_dom"/>
</dbReference>
<evidence type="ECO:0000256" key="2">
    <source>
        <dbReference type="ARBA" id="ARBA00011902"/>
    </source>
</evidence>
<reference evidence="16 17" key="1">
    <citation type="submission" date="2022-05" db="EMBL/GenBank/DDBJ databases">
        <authorList>
            <consortium name="Genoscope - CEA"/>
            <person name="William W."/>
        </authorList>
    </citation>
    <scope>NUCLEOTIDE SEQUENCE [LARGE SCALE GENOMIC DNA]</scope>
</reference>
<evidence type="ECO:0000256" key="13">
    <source>
        <dbReference type="SAM" id="SignalP"/>
    </source>
</evidence>
<keyword evidence="5 12" id="KW-0472">Membrane</keyword>
<dbReference type="InterPro" id="IPR013783">
    <property type="entry name" value="Ig-like_fold"/>
</dbReference>
<dbReference type="InterPro" id="IPR013098">
    <property type="entry name" value="Ig_I-set"/>
</dbReference>
<dbReference type="EC" id="2.7.10.1" evidence="2"/>
<feature type="transmembrane region" description="Helical" evidence="12">
    <location>
        <begin position="846"/>
        <end position="868"/>
    </location>
</feature>
<keyword evidence="13" id="KW-0732">Signal</keyword>
<keyword evidence="4 12" id="KW-1133">Transmembrane helix</keyword>
<dbReference type="InterPro" id="IPR000719">
    <property type="entry name" value="Prot_kinase_dom"/>
</dbReference>
<dbReference type="PROSITE" id="PS50011">
    <property type="entry name" value="PROTEIN_KINASE_DOM"/>
    <property type="match status" value="1"/>
</dbReference>
<sequence length="1259" mass="140022">MLLCIYLVLFYFRNAESQCTSMERQHTVTTAPALTINTLPEDHVLPIGSNVTVTCTSNTSRGGFGDSKYHMPYLIQIHFVNKSSDIRIKNCGGRRSDREKSKVCSYVIHNSSRSDSGNYSCWTKNSWTCTMGSIQLYFKEKIPPVFTVNPPVQMLISSGGKASMTCKASGFPIPLITWFKDWIPVPRANTTGEKGLSILTLEFVKAVNQGKYWCEANNSVGWQRSLITKLMLSQVPTISIHPKNVFVSFKENITLVSLACKATGSPPPVVTWLKNNSTWANATVIETDGISWLILVLVKNVENGSNKYNCVARNIVGKVYSNEATVINTQTSFPEAESNVISFYRHPASLAASPGDHVIFTCAVEGSPAPSIIWLKDGLKVVDDKAKNYQGRESTISELHILDVQEHHAGNYACKAANAMESGVSRNALLSLTGKPDSAKRDTSPSPRVSLLLWILVAAAAALILVVGGLIFVIHAKHKKAGFNVRKELFSGHTSKGTRCVNMQLFIFICLAYLHLSDTSCIPVENLNEASKAPLLDINIREFPDEYVLPVGYNVTIVCIASTATNNPPGQDYTMPYAVQLYFNNRMINKCGSKRRDKEERKVCTYVIRNSSKSDSGEYSCYAKNSYKCTVGSIQLDFKDPVSPTFSLDLPRQVTVPSTSNFNLTCHASGIPLPNITWFKNGSRLLHPPISTVKGHSMLRFESIKREDRGVYWCEANNFAGWKRSATATVTVLWKPFFTMHPQDNTVKLKSGTAVVALKCAAEGLPRPVISWLRNNSTVVNDTVTINGSVSTLNLVFRTIKDEDPRYMCVATNVVGRTYSSEAALTFATKSPSSNKASADDGMSQLLWPSIIVGIVAILVVVMIVLVMKQKWWMRANSQRNWELVKTQQEFIELQKRNGEELINQLRNSHSTSTITADSTQEGTLSTMDGQEEAIDNELYLQGMDTENRDWEVPRNRLVITEEKLGGGEFGIVTKGVYSRTDGNRLPVAVKTLKENADQQERMALIRELAILIHVGRHPNIVSLVGACTFEEPLCVVIELVSGGSLDNILRSSRVQPERDIPSYSNIWSRLNERELLKIALDVSNGMKHLESKQCVHRDLASRNVLVGGGLVAKVADFGMSRDISRDGHYIKTLQGRIPWLWMSIEALKGISTIKGDVWSFGVVLWEIVTLGELPYRGVTGLVELHELLLEGARLGKPAHCSEEFYDVMLKCWQHSPDNRPSFEELSVILRQILEEQERTYINITYIEEHGTGPMDTKL</sequence>
<dbReference type="InterPro" id="IPR008266">
    <property type="entry name" value="Tyr_kinase_AS"/>
</dbReference>
<comment type="caution">
    <text evidence="16">The sequence shown here is derived from an EMBL/GenBank/DDBJ whole genome shotgun (WGS) entry which is preliminary data.</text>
</comment>
<feature type="signal peptide" evidence="13">
    <location>
        <begin position="1"/>
        <end position="17"/>
    </location>
</feature>
<dbReference type="InterPro" id="IPR017441">
    <property type="entry name" value="Protein_kinase_ATP_BS"/>
</dbReference>
<evidence type="ECO:0000256" key="11">
    <source>
        <dbReference type="PROSITE-ProRule" id="PRU10141"/>
    </source>
</evidence>
<feature type="transmembrane region" description="Helical" evidence="12">
    <location>
        <begin position="451"/>
        <end position="476"/>
    </location>
</feature>
<evidence type="ECO:0000256" key="8">
    <source>
        <dbReference type="ARBA" id="ARBA00023180"/>
    </source>
</evidence>
<feature type="domain" description="Ig-like" evidence="15">
    <location>
        <begin position="144"/>
        <end position="233"/>
    </location>
</feature>
<dbReference type="Gene3D" id="3.30.200.20">
    <property type="entry name" value="Phosphorylase Kinase, domain 1"/>
    <property type="match status" value="1"/>
</dbReference>
<keyword evidence="9" id="KW-0393">Immunoglobulin domain</keyword>
<dbReference type="SMART" id="SM00409">
    <property type="entry name" value="IG"/>
    <property type="match status" value="7"/>
</dbReference>